<dbReference type="AlphaFoldDB" id="E2BS76"/>
<dbReference type="GO" id="GO:0035861">
    <property type="term" value="C:site of double-strand break"/>
    <property type="evidence" value="ECO:0007669"/>
    <property type="project" value="TreeGrafter"/>
</dbReference>
<dbReference type="InterPro" id="IPR036397">
    <property type="entry name" value="RNaseH_sf"/>
</dbReference>
<dbReference type="GO" id="GO:0000729">
    <property type="term" value="P:DNA double-strand break processing"/>
    <property type="evidence" value="ECO:0007669"/>
    <property type="project" value="TreeGrafter"/>
</dbReference>
<dbReference type="GO" id="GO:0031297">
    <property type="term" value="P:replication fork processing"/>
    <property type="evidence" value="ECO:0007669"/>
    <property type="project" value="TreeGrafter"/>
</dbReference>
<sequence>VVFHHDNARPHVSKKTLRKLKSLKWDVLTHPPYSPDIAPSDYHLFRSLQNYLNGKNFDSLEALKNGVSSFFESKPRSFYDRGICMLPERWEKIIENDGEYI</sequence>
<dbReference type="OMA" id="HITAFFD"/>
<dbReference type="GO" id="GO:0003690">
    <property type="term" value="F:double-stranded DNA binding"/>
    <property type="evidence" value="ECO:0007669"/>
    <property type="project" value="TreeGrafter"/>
</dbReference>
<dbReference type="GO" id="GO:0042800">
    <property type="term" value="F:histone H3K4 methyltransferase activity"/>
    <property type="evidence" value="ECO:0007669"/>
    <property type="project" value="TreeGrafter"/>
</dbReference>
<gene>
    <name evidence="1" type="ORF">EAI_16640</name>
</gene>
<dbReference type="OrthoDB" id="10032414at2759"/>
<dbReference type="PANTHER" id="PTHR46060:SF2">
    <property type="entry name" value="HISTONE-LYSINE N-METHYLTRANSFERASE SETMAR"/>
    <property type="match status" value="1"/>
</dbReference>
<dbReference type="Proteomes" id="UP000008237">
    <property type="component" value="Unassembled WGS sequence"/>
</dbReference>
<evidence type="ECO:0000313" key="2">
    <source>
        <dbReference type="Proteomes" id="UP000008237"/>
    </source>
</evidence>
<dbReference type="Gene3D" id="3.30.420.10">
    <property type="entry name" value="Ribonuclease H-like superfamily/Ribonuclease H"/>
    <property type="match status" value="1"/>
</dbReference>
<dbReference type="GO" id="GO:0032259">
    <property type="term" value="P:methylation"/>
    <property type="evidence" value="ECO:0007669"/>
    <property type="project" value="UniProtKB-KW"/>
</dbReference>
<evidence type="ECO:0000313" key="1">
    <source>
        <dbReference type="EMBL" id="EFN81468.1"/>
    </source>
</evidence>
<dbReference type="GO" id="GO:0003697">
    <property type="term" value="F:single-stranded DNA binding"/>
    <property type="evidence" value="ECO:0007669"/>
    <property type="project" value="TreeGrafter"/>
</dbReference>
<protein>
    <submittedName>
        <fullName evidence="1">Histone-lysine N-methyltransferase SETMAR</fullName>
    </submittedName>
</protein>
<dbReference type="InterPro" id="IPR052709">
    <property type="entry name" value="Transposase-MT_Hybrid"/>
</dbReference>
<dbReference type="GO" id="GO:0006303">
    <property type="term" value="P:double-strand break repair via nonhomologous end joining"/>
    <property type="evidence" value="ECO:0007669"/>
    <property type="project" value="TreeGrafter"/>
</dbReference>
<reference evidence="1 2" key="1">
    <citation type="journal article" date="2010" name="Science">
        <title>Genomic comparison of the ants Camponotus floridanus and Harpegnathos saltator.</title>
        <authorList>
            <person name="Bonasio R."/>
            <person name="Zhang G."/>
            <person name="Ye C."/>
            <person name="Mutti N.S."/>
            <person name="Fang X."/>
            <person name="Qin N."/>
            <person name="Donahue G."/>
            <person name="Yang P."/>
            <person name="Li Q."/>
            <person name="Li C."/>
            <person name="Zhang P."/>
            <person name="Huang Z."/>
            <person name="Berger S.L."/>
            <person name="Reinberg D."/>
            <person name="Wang J."/>
            <person name="Liebig J."/>
        </authorList>
    </citation>
    <scope>NUCLEOTIDE SEQUENCE [LARGE SCALE GENOMIC DNA]</scope>
    <source>
        <strain evidence="1 2">R22 G/1</strain>
    </source>
</reference>
<name>E2BS76_HARSA</name>
<dbReference type="GO" id="GO:0000793">
    <property type="term" value="C:condensed chromosome"/>
    <property type="evidence" value="ECO:0007669"/>
    <property type="project" value="TreeGrafter"/>
</dbReference>
<keyword evidence="2" id="KW-1185">Reference proteome</keyword>
<organism evidence="2">
    <name type="scientific">Harpegnathos saltator</name>
    <name type="common">Jerdon's jumping ant</name>
    <dbReference type="NCBI Taxonomy" id="610380"/>
    <lineage>
        <taxon>Eukaryota</taxon>
        <taxon>Metazoa</taxon>
        <taxon>Ecdysozoa</taxon>
        <taxon>Arthropoda</taxon>
        <taxon>Hexapoda</taxon>
        <taxon>Insecta</taxon>
        <taxon>Pterygota</taxon>
        <taxon>Neoptera</taxon>
        <taxon>Endopterygota</taxon>
        <taxon>Hymenoptera</taxon>
        <taxon>Apocrita</taxon>
        <taxon>Aculeata</taxon>
        <taxon>Formicoidea</taxon>
        <taxon>Formicidae</taxon>
        <taxon>Ponerinae</taxon>
        <taxon>Ponerini</taxon>
        <taxon>Harpegnathos</taxon>
    </lineage>
</organism>
<dbReference type="EMBL" id="GL450151">
    <property type="protein sequence ID" value="EFN81468.1"/>
    <property type="molecule type" value="Genomic_DNA"/>
</dbReference>
<keyword evidence="1" id="KW-0489">Methyltransferase</keyword>
<dbReference type="GO" id="GO:0044547">
    <property type="term" value="F:DNA topoisomerase binding"/>
    <property type="evidence" value="ECO:0007669"/>
    <property type="project" value="TreeGrafter"/>
</dbReference>
<dbReference type="GO" id="GO:0000014">
    <property type="term" value="F:single-stranded DNA endodeoxyribonuclease activity"/>
    <property type="evidence" value="ECO:0007669"/>
    <property type="project" value="TreeGrafter"/>
</dbReference>
<dbReference type="GO" id="GO:0005634">
    <property type="term" value="C:nucleus"/>
    <property type="evidence" value="ECO:0007669"/>
    <property type="project" value="TreeGrafter"/>
</dbReference>
<dbReference type="InParanoid" id="E2BS76"/>
<dbReference type="GO" id="GO:0046975">
    <property type="term" value="F:histone H3K36 methyltransferase activity"/>
    <property type="evidence" value="ECO:0007669"/>
    <property type="project" value="TreeGrafter"/>
</dbReference>
<accession>E2BS76</accession>
<dbReference type="GO" id="GO:0044774">
    <property type="term" value="P:mitotic DNA integrity checkpoint signaling"/>
    <property type="evidence" value="ECO:0007669"/>
    <property type="project" value="TreeGrafter"/>
</dbReference>
<feature type="non-terminal residue" evidence="1">
    <location>
        <position position="101"/>
    </location>
</feature>
<proteinExistence type="predicted"/>
<dbReference type="PANTHER" id="PTHR46060">
    <property type="entry name" value="MARINER MOS1 TRANSPOSASE-LIKE PROTEIN"/>
    <property type="match status" value="1"/>
</dbReference>
<dbReference type="GO" id="GO:0015074">
    <property type="term" value="P:DNA integration"/>
    <property type="evidence" value="ECO:0007669"/>
    <property type="project" value="TreeGrafter"/>
</dbReference>
<feature type="non-terminal residue" evidence="1">
    <location>
        <position position="1"/>
    </location>
</feature>
<keyword evidence="1" id="KW-0808">Transferase</keyword>